<comment type="caution">
    <text evidence="1">The sequence shown here is derived from an EMBL/GenBank/DDBJ whole genome shotgun (WGS) entry which is preliminary data.</text>
</comment>
<evidence type="ECO:0000313" key="2">
    <source>
        <dbReference type="Proteomes" id="UP000557307"/>
    </source>
</evidence>
<dbReference type="Proteomes" id="UP000557307">
    <property type="component" value="Unassembled WGS sequence"/>
</dbReference>
<gene>
    <name evidence="1" type="ORF">HNQ92_004079</name>
</gene>
<dbReference type="RefSeq" id="WP_184176537.1">
    <property type="nucleotide sequence ID" value="NZ_JACHGF010000007.1"/>
</dbReference>
<organism evidence="1 2">
    <name type="scientific">Rhabdobacter roseus</name>
    <dbReference type="NCBI Taxonomy" id="1655419"/>
    <lineage>
        <taxon>Bacteria</taxon>
        <taxon>Pseudomonadati</taxon>
        <taxon>Bacteroidota</taxon>
        <taxon>Cytophagia</taxon>
        <taxon>Cytophagales</taxon>
        <taxon>Cytophagaceae</taxon>
        <taxon>Rhabdobacter</taxon>
    </lineage>
</organism>
<dbReference type="EMBL" id="JACHGF010000007">
    <property type="protein sequence ID" value="MBB5285919.1"/>
    <property type="molecule type" value="Genomic_DNA"/>
</dbReference>
<accession>A0A840U254</accession>
<keyword evidence="2" id="KW-1185">Reference proteome</keyword>
<dbReference type="AlphaFoldDB" id="A0A840U254"/>
<evidence type="ECO:0000313" key="1">
    <source>
        <dbReference type="EMBL" id="MBB5285919.1"/>
    </source>
</evidence>
<dbReference type="InterPro" id="IPR021272">
    <property type="entry name" value="DUF2851"/>
</dbReference>
<protein>
    <recommendedName>
        <fullName evidence="3">DUF2851 family protein</fullName>
    </recommendedName>
</protein>
<reference evidence="1 2" key="1">
    <citation type="submission" date="2020-08" db="EMBL/GenBank/DDBJ databases">
        <title>Genomic Encyclopedia of Type Strains, Phase IV (KMG-IV): sequencing the most valuable type-strain genomes for metagenomic binning, comparative biology and taxonomic classification.</title>
        <authorList>
            <person name="Goeker M."/>
        </authorList>
    </citation>
    <scope>NUCLEOTIDE SEQUENCE [LARGE SCALE GENOMIC DNA]</scope>
    <source>
        <strain evidence="1 2">DSM 105074</strain>
    </source>
</reference>
<proteinExistence type="predicted"/>
<evidence type="ECO:0008006" key="3">
    <source>
        <dbReference type="Google" id="ProtNLM"/>
    </source>
</evidence>
<name>A0A840U254_9BACT</name>
<sequence>MNEDFLSFVWRYQYFDTTQLLTEAGEALQVLRVGFPNTHAGPDFSEARVVVNGTEWAGCVEIHVRSSDWEQHRHTTDAAYESVVLHVVWEDDRPVRRADGTLLPTLVLRQRVPPAVRERYLQLLENEDFIPCAPQFAQVADLPKLAMLDRVLLERLDQKADLVRALYEQNQRDWEETAYQWLAQHFGFKLNAPAFLRLAQQVPLKVLQKHRDQPLQLEALLFGTAGLLPSTSEEPYVQALGREYRFLAAKYQLLDKKMGSHEWKFLRLRPAGFPTVRLAQLASLLQRQVGIFGTLTSPEHVDELRTFFRLHQSDYWRGHYQFGKPAKGQVPTLGKDAADLLIINAAVPLLVAYARQRGTSALLDRAVRWLEQLPAEDNQLIRQWGTLGMRVKTAFDSQALLAWHRAYCTPKRCLDCTVGATLLRPATSGR</sequence>
<dbReference type="Pfam" id="PF11013">
    <property type="entry name" value="DUF2851"/>
    <property type="match status" value="1"/>
</dbReference>